<dbReference type="PROSITE" id="PS50088">
    <property type="entry name" value="ANK_REPEAT"/>
    <property type="match status" value="6"/>
</dbReference>
<dbReference type="AlphaFoldDB" id="A0A3D8Q651"/>
<dbReference type="Pfam" id="PF00023">
    <property type="entry name" value="Ank"/>
    <property type="match status" value="1"/>
</dbReference>
<evidence type="ECO:0000313" key="5">
    <source>
        <dbReference type="EMBL" id="RDW57292.1"/>
    </source>
</evidence>
<dbReference type="Pfam" id="PF22939">
    <property type="entry name" value="WHD_GPIID"/>
    <property type="match status" value="1"/>
</dbReference>
<evidence type="ECO:0000259" key="4">
    <source>
        <dbReference type="Pfam" id="PF24883"/>
    </source>
</evidence>
<proteinExistence type="predicted"/>
<dbReference type="Pfam" id="PF13637">
    <property type="entry name" value="Ank_4"/>
    <property type="match status" value="1"/>
</dbReference>
<dbReference type="InterPro" id="IPR035994">
    <property type="entry name" value="Nucleoside_phosphorylase_sf"/>
</dbReference>
<gene>
    <name evidence="5" type="ORF">BP5796_12742</name>
</gene>
<dbReference type="Proteomes" id="UP000256328">
    <property type="component" value="Unassembled WGS sequence"/>
</dbReference>
<evidence type="ECO:0000313" key="6">
    <source>
        <dbReference type="Proteomes" id="UP000256328"/>
    </source>
</evidence>
<dbReference type="Pfam" id="PF24883">
    <property type="entry name" value="NPHP3_N"/>
    <property type="match status" value="1"/>
</dbReference>
<keyword evidence="2" id="KW-0040">ANK repeat</keyword>
<feature type="repeat" description="ANK" evidence="2">
    <location>
        <begin position="876"/>
        <end position="900"/>
    </location>
</feature>
<dbReference type="SMART" id="SM00248">
    <property type="entry name" value="ANK"/>
    <property type="match status" value="10"/>
</dbReference>
<dbReference type="GO" id="GO:0003824">
    <property type="term" value="F:catalytic activity"/>
    <property type="evidence" value="ECO:0007669"/>
    <property type="project" value="InterPro"/>
</dbReference>
<evidence type="ECO:0000259" key="3">
    <source>
        <dbReference type="Pfam" id="PF22939"/>
    </source>
</evidence>
<feature type="repeat" description="ANK" evidence="2">
    <location>
        <begin position="1049"/>
        <end position="1073"/>
    </location>
</feature>
<feature type="repeat" description="ANK" evidence="2">
    <location>
        <begin position="1083"/>
        <end position="1107"/>
    </location>
</feature>
<name>A0A3D8Q651_9HELO</name>
<reference evidence="5 6" key="1">
    <citation type="journal article" date="2018" name="IMA Fungus">
        <title>IMA Genome-F 9: Draft genome sequence of Annulohypoxylon stygium, Aspergillus mulundensis, Berkeleyomyces basicola (syn. Thielaviopsis basicola), Ceratocystis smalleyi, two Cercospora beticola strains, Coleophoma cylindrospora, Fusarium fracticaudum, Phialophora cf. hyalina, and Morchella septimelata.</title>
        <authorList>
            <person name="Wingfield B.D."/>
            <person name="Bills G.F."/>
            <person name="Dong Y."/>
            <person name="Huang W."/>
            <person name="Nel W.J."/>
            <person name="Swalarsk-Parry B.S."/>
            <person name="Vaghefi N."/>
            <person name="Wilken P.M."/>
            <person name="An Z."/>
            <person name="de Beer Z.W."/>
            <person name="De Vos L."/>
            <person name="Chen L."/>
            <person name="Duong T.A."/>
            <person name="Gao Y."/>
            <person name="Hammerbacher A."/>
            <person name="Kikkert J.R."/>
            <person name="Li Y."/>
            <person name="Li H."/>
            <person name="Li K."/>
            <person name="Li Q."/>
            <person name="Liu X."/>
            <person name="Ma X."/>
            <person name="Naidoo K."/>
            <person name="Pethybridge S.J."/>
            <person name="Sun J."/>
            <person name="Steenkamp E.T."/>
            <person name="van der Nest M.A."/>
            <person name="van Wyk S."/>
            <person name="Wingfield M.J."/>
            <person name="Xiong C."/>
            <person name="Yue Q."/>
            <person name="Zhang X."/>
        </authorList>
    </citation>
    <scope>NUCLEOTIDE SEQUENCE [LARGE SCALE GENOMIC DNA]</scope>
    <source>
        <strain evidence="5 6">BP5796</strain>
    </source>
</reference>
<dbReference type="InterPro" id="IPR053137">
    <property type="entry name" value="NLR-like"/>
</dbReference>
<feature type="domain" description="GPI inositol-deacylase winged helix" evidence="3">
    <location>
        <begin position="656"/>
        <end position="735"/>
    </location>
</feature>
<feature type="domain" description="Nephrocystin 3-like N-terminal" evidence="4">
    <location>
        <begin position="382"/>
        <end position="547"/>
    </location>
</feature>
<dbReference type="Gene3D" id="3.40.50.1580">
    <property type="entry name" value="Nucleoside phosphorylase domain"/>
    <property type="match status" value="1"/>
</dbReference>
<dbReference type="SUPFAM" id="SSF48403">
    <property type="entry name" value="Ankyrin repeat"/>
    <property type="match status" value="1"/>
</dbReference>
<dbReference type="GO" id="GO:0009116">
    <property type="term" value="P:nucleoside metabolic process"/>
    <property type="evidence" value="ECO:0007669"/>
    <property type="project" value="InterPro"/>
</dbReference>
<dbReference type="PROSITE" id="PS50297">
    <property type="entry name" value="ANK_REP_REGION"/>
    <property type="match status" value="6"/>
</dbReference>
<dbReference type="PANTHER" id="PTHR46082">
    <property type="entry name" value="ATP/GTP-BINDING PROTEIN-RELATED"/>
    <property type="match status" value="1"/>
</dbReference>
<dbReference type="InterPro" id="IPR027417">
    <property type="entry name" value="P-loop_NTPase"/>
</dbReference>
<keyword evidence="6" id="KW-1185">Reference proteome</keyword>
<evidence type="ECO:0000256" key="2">
    <source>
        <dbReference type="PROSITE-ProRule" id="PRU00023"/>
    </source>
</evidence>
<accession>A0A3D8Q651</accession>
<dbReference type="Gene3D" id="1.25.40.20">
    <property type="entry name" value="Ankyrin repeat-containing domain"/>
    <property type="match status" value="3"/>
</dbReference>
<dbReference type="Gene3D" id="3.40.50.300">
    <property type="entry name" value="P-loop containing nucleotide triphosphate hydrolases"/>
    <property type="match status" value="1"/>
</dbReference>
<keyword evidence="1" id="KW-0677">Repeat</keyword>
<protein>
    <submittedName>
        <fullName evidence="5">Uncharacterized protein</fullName>
    </submittedName>
</protein>
<sequence>MSNPKDYTIGWICAISTEYVAAQAFLDEKHEGPRSVSAHDNNDYTLGRIGKHNVVVAVLPDGEYGLSSATGVAKDMLHSFPNVRIGLMVGIGGGAPSLEHDIRLGDIVVSAPRDGNGGVFQYDFGKTIQNRSFQNTAFLNQSPTVLRSAVAGLRTRYESDGHQIEEAINAILQKKPRLQQKYQRPGLGSDRLYRSSVPHSDNRVTCAVACGDDRSTLIMRPKRTQIDDNPMVHYGLIASANQLMKDATVRDKLAAEKGVLCFEMEAAGLMNQFPCLVIRGICDYSDTHKNKEWQGYAAMAAAAYAKDLLCRIAPDKVEAEEKISKVLNVVTSIQDTVLDMSTSVHNIVHVQHDQEYRTILDWLTSVDYGPQQTDFIRSRQAGTGQWLLDSTEFQTWLETDKRTLFCPGIPGAGKTILTAIVVDELVTRFNGNSSIGIAYLYCNFRRQHEQSIENLLVSLLKQLTECLPSLPDTVKDLYNRHKTKRTRPTLEELSISLQTVASLYARVFVFIDALGECQFSNKSRTIFLAELFSLQARYKVNLFVTSRFIPEITEKFLGTLVLKIRASEDDVRRYLESHMSNLPSFIQRNRSLQAEVQGQIVKVVDGMFLLAKLHLDSLVGKRSLTALQNALANLRSGSNAYNYAYEDAMIRIQGQVADQKELAKQVLLWITCANRPLTATELQHAIAVEADKKELDENNISDIEDIVSVCAGLVTVDEKSSIIRLVHYTTQEYFARTYQHWFPNAAIEIATTCITYISFHVFASGLCRTFDEYKNRLQSNRLFEYAAQNWGYHVRCASVLSNKLIQMIVDFLQCNAKVNASAQAILFGEYGSNYRFFSLSQSLMTGLHLIAHFGVQLIAQLLLDTGQTDPNVRDHNGRTPLSWAVARGNEAIVKLLLETGQTDPDIRDTDGRTPLSWAAERGNEAIVKILLETGQVDPDIRDTDGCTPLLWAIEGGNKAVIKLLLETDQTDPNVRNTKTARTVLWWAVMNRHEAVVRALLEIGKPNIDADVQDTYGRTLLLYAVENGDEVLVKLLLEQGQVNVNIRDKSGQVPLLWAAHNGYEAIVKLLLETGQVIVNVQDKFGQTPLSWASQNGHEGVVKLLLETGQIQIDIQDKYGRTPLSWAALNGWEGIVKLLLDTCQVNPDVQDKYDRTPLLSAAQKGHEAVVKLLLETGRVNPNVKDEFDYTPLEWSAEHGHEANVKLLRECTM</sequence>
<feature type="repeat" description="ANK" evidence="2">
    <location>
        <begin position="910"/>
        <end position="934"/>
    </location>
</feature>
<evidence type="ECO:0000256" key="1">
    <source>
        <dbReference type="ARBA" id="ARBA00022737"/>
    </source>
</evidence>
<dbReference type="InterPro" id="IPR002110">
    <property type="entry name" value="Ankyrin_rpt"/>
</dbReference>
<feature type="repeat" description="ANK" evidence="2">
    <location>
        <begin position="1151"/>
        <end position="1175"/>
    </location>
</feature>
<dbReference type="PANTHER" id="PTHR46082:SF11">
    <property type="entry name" value="AAA+ ATPASE DOMAIN-CONTAINING PROTEIN-RELATED"/>
    <property type="match status" value="1"/>
</dbReference>
<feature type="repeat" description="ANK" evidence="2">
    <location>
        <begin position="1015"/>
        <end position="1039"/>
    </location>
</feature>
<comment type="caution">
    <text evidence="5">The sequence shown here is derived from an EMBL/GenBank/DDBJ whole genome shotgun (WGS) entry which is preliminary data.</text>
</comment>
<dbReference type="InterPro" id="IPR036770">
    <property type="entry name" value="Ankyrin_rpt-contain_sf"/>
</dbReference>
<dbReference type="SUPFAM" id="SSF52540">
    <property type="entry name" value="P-loop containing nucleoside triphosphate hydrolases"/>
    <property type="match status" value="1"/>
</dbReference>
<dbReference type="SUPFAM" id="SSF53167">
    <property type="entry name" value="Purine and uridine phosphorylases"/>
    <property type="match status" value="1"/>
</dbReference>
<dbReference type="OrthoDB" id="195446at2759"/>
<dbReference type="InterPro" id="IPR054471">
    <property type="entry name" value="GPIID_WHD"/>
</dbReference>
<organism evidence="5 6">
    <name type="scientific">Coleophoma crateriformis</name>
    <dbReference type="NCBI Taxonomy" id="565419"/>
    <lineage>
        <taxon>Eukaryota</taxon>
        <taxon>Fungi</taxon>
        <taxon>Dikarya</taxon>
        <taxon>Ascomycota</taxon>
        <taxon>Pezizomycotina</taxon>
        <taxon>Leotiomycetes</taxon>
        <taxon>Helotiales</taxon>
        <taxon>Dermateaceae</taxon>
        <taxon>Coleophoma</taxon>
    </lineage>
</organism>
<dbReference type="EMBL" id="PDLN01000023">
    <property type="protein sequence ID" value="RDW57292.1"/>
    <property type="molecule type" value="Genomic_DNA"/>
</dbReference>
<dbReference type="InterPro" id="IPR056884">
    <property type="entry name" value="NPHP3-like_N"/>
</dbReference>
<dbReference type="Pfam" id="PF12796">
    <property type="entry name" value="Ank_2"/>
    <property type="match status" value="3"/>
</dbReference>